<organism evidence="3 4">
    <name type="scientific">Candidatus Roizmanbacteria bacterium RIFCSPLOWO2_01_FULL_38_12</name>
    <dbReference type="NCBI Taxonomy" id="1802061"/>
    <lineage>
        <taxon>Bacteria</taxon>
        <taxon>Candidatus Roizmaniibacteriota</taxon>
    </lineage>
</organism>
<name>A0A1F7IZ28_9BACT</name>
<keyword evidence="2" id="KW-1133">Transmembrane helix</keyword>
<keyword evidence="2" id="KW-0812">Transmembrane</keyword>
<evidence type="ECO:0000313" key="3">
    <source>
        <dbReference type="EMBL" id="OGK48575.1"/>
    </source>
</evidence>
<gene>
    <name evidence="3" type="ORF">A3A93_03860</name>
</gene>
<dbReference type="EMBL" id="MGAL01000013">
    <property type="protein sequence ID" value="OGK48575.1"/>
    <property type="molecule type" value="Genomic_DNA"/>
</dbReference>
<feature type="region of interest" description="Disordered" evidence="1">
    <location>
        <begin position="35"/>
        <end position="62"/>
    </location>
</feature>
<evidence type="ECO:0000256" key="2">
    <source>
        <dbReference type="SAM" id="Phobius"/>
    </source>
</evidence>
<evidence type="ECO:0000256" key="1">
    <source>
        <dbReference type="SAM" id="MobiDB-lite"/>
    </source>
</evidence>
<keyword evidence="2" id="KW-0472">Membrane</keyword>
<dbReference type="Proteomes" id="UP000177141">
    <property type="component" value="Unassembled WGS sequence"/>
</dbReference>
<protein>
    <submittedName>
        <fullName evidence="3">Uncharacterized protein</fullName>
    </submittedName>
</protein>
<evidence type="ECO:0000313" key="4">
    <source>
        <dbReference type="Proteomes" id="UP000177141"/>
    </source>
</evidence>
<sequence length="768" mass="83205">MLLSSKKLIIVVCFFIAIIFFVPYFLSSYAQNHPEGGEPPAGGNPPAGEDPPPATGEGGANPGGAGNEDCVCGTKVESNSPDCPGKIKVIRTCNNICDQSGYDCVADNGLGFAPLWTAVVSLEQPSNIRTYWKGSQDEDAVVIDEGNTQSWSVDPDDGGGLDDEGYFNLFRVFYGDFVAGNIGRRWIFDKASNHIDASGTMNIWIEDSVGYEEYWSNHFCGNGLAWYPHVVYYNSGHGTVYDNRDILATGNMAKGMGGGIPNGGVNPYCKLADGFDPDEPLTNVNPFCALDYDGCIGPFSGGKPCLDGSCKAEGFHDSINAFIIDANEGFYNEGITNPFNIGPRYAGAWAASFWMYGDRRELNSFEIRLRAPLGYLCKAGKGRRIADLSNANPGNFTKSTSTDFSFDEHGDIVYSEFVVDDDGQLVLDALGNPIPVSDELSGFTKLSEASCYIEINKFHDGGGKGINTIFTIEKDPNFNISGWYKIKDGSFHKKGNITATYPALVNKYDDIDDNGKVYPIIDADNVSNPGLTTLTHDTFIVSSNRDELLEVERSDNIGTTDPRVGKISSTNWRIGGYFPNSSFLSNLGNFLEVLRSQSSTDEISNINQITQPNRVYIYDTGSDLDVTAQLPVTSPAGPYVLVVNGNLRFGNNSGTDVGGIKTINTSGQSIALIATGNINIHSSIEEINAVLIANGFNLAFNLVGLPNPNSSDPLKINGNLVSNTSVQTWRRDRPDYDKPSLFVVLKPRTYMDLLPLLSSATLSGRQVQ</sequence>
<comment type="caution">
    <text evidence="3">The sequence shown here is derived from an EMBL/GenBank/DDBJ whole genome shotgun (WGS) entry which is preliminary data.</text>
</comment>
<dbReference type="STRING" id="1802061.A3A93_03860"/>
<feature type="transmembrane region" description="Helical" evidence="2">
    <location>
        <begin position="7"/>
        <end position="26"/>
    </location>
</feature>
<proteinExistence type="predicted"/>
<accession>A0A1F7IZ28</accession>
<reference evidence="3 4" key="1">
    <citation type="journal article" date="2016" name="Nat. Commun.">
        <title>Thousands of microbial genomes shed light on interconnected biogeochemical processes in an aquifer system.</title>
        <authorList>
            <person name="Anantharaman K."/>
            <person name="Brown C.T."/>
            <person name="Hug L.A."/>
            <person name="Sharon I."/>
            <person name="Castelle C.J."/>
            <person name="Probst A.J."/>
            <person name="Thomas B.C."/>
            <person name="Singh A."/>
            <person name="Wilkins M.J."/>
            <person name="Karaoz U."/>
            <person name="Brodie E.L."/>
            <person name="Williams K.H."/>
            <person name="Hubbard S.S."/>
            <person name="Banfield J.F."/>
        </authorList>
    </citation>
    <scope>NUCLEOTIDE SEQUENCE [LARGE SCALE GENOMIC DNA]</scope>
</reference>
<dbReference type="AlphaFoldDB" id="A0A1F7IZ28"/>